<dbReference type="InterPro" id="IPR023997">
    <property type="entry name" value="TonB-dep_OMP_SusC/RagA_CS"/>
</dbReference>
<keyword evidence="5 7" id="KW-0472">Membrane</keyword>
<dbReference type="Proteomes" id="UP000185003">
    <property type="component" value="Unassembled WGS sequence"/>
</dbReference>
<organism evidence="10 11">
    <name type="scientific">Chitinophaga niabensis</name>
    <dbReference type="NCBI Taxonomy" id="536979"/>
    <lineage>
        <taxon>Bacteria</taxon>
        <taxon>Pseudomonadati</taxon>
        <taxon>Bacteroidota</taxon>
        <taxon>Chitinophagia</taxon>
        <taxon>Chitinophagales</taxon>
        <taxon>Chitinophagaceae</taxon>
        <taxon>Chitinophaga</taxon>
    </lineage>
</organism>
<dbReference type="Pfam" id="PF13715">
    <property type="entry name" value="CarbopepD_reg_2"/>
    <property type="match status" value="1"/>
</dbReference>
<dbReference type="InterPro" id="IPR008969">
    <property type="entry name" value="CarboxyPept-like_regulatory"/>
</dbReference>
<dbReference type="InterPro" id="IPR036942">
    <property type="entry name" value="Beta-barrel_TonB_sf"/>
</dbReference>
<sequence length="1081" mass="119249">MKLTLPTLFLSLFIAVPALAQTRKITGQVTATGSGSLAGVTVQVKNTKTGVSTDGSGRYSLDVPASGDPVLIFRFMGFKTVEEKVNGRSVIDVVLTEEASSLNDVVIIGYGTARRRDLTGSVSSVNAKQIKDIPINSAAQALTGRLAGVQVTGTEGSPNADVMIRVRGGGSITQDNSPLYVIDGVQVENALSAISPQDIASIDVLKDASTTAIYGARGANGVVIITTKGGRNAKTTLNYSGFMGFRKLANKLEVMKPYDFVTYWYERTRGTAADSTAFARAYGTNWDTLANYKNVPFADWQEEMFGRKAMMQTHNVSVNGGNASTQYNLSLTSNTEEGVMLRSDFDRKLASFKFDHTINKMVKVGFNTRYNHTIVNGAGTTNEGSASTNRLRHSLKYRPLLMKGLGIDDFDQEYWLETNANSLSLGNPILLNQAEYRKNISDILNLSGYANIELTKFLSFRSTFGYDLNTEERRFFDDTLTANARQYGVAPLALIQNIKKVTLNNSNVLTFSNAQLNGDFNKKNEITVLIGHEIYESRMNTNTIETRYFPIGITPEWALANMNLGSPPQGVQQPKPVTTELTSRLVSLFGRINYAYDKKYLLAFSMRGDGSSKFASANKWGYFPSGSVAWRLSNEDFLKDKLGPVNDLKVRASYGQAGNNRINDFLYQMQYSAIQSAVSFPQYGLNEQVVAALAPVALANLDLLWESTISRNLGFDIAFWNGRLVFNADFYKNTTDNLLIAAPISPTLGYDKQMQNVGATTNKGMEFQVNAIPVQQKDFNWNLNFNISFNKNTVDRLAAKQVNGYLQNSGWFHPTNATADYIVRVGDPVGAIWGLETDGFYKIEDFDYDAATKVYTLKKGVPSNNSITSTPPQPGTLKFKDLNGDSVITEKDRKVIGVAQPKFFGGLSQQFTYKQFDLSVFVNFQVGNDVFNANRLEFTSGYTNNSNLLAIMNDRWKTVNDKGEVVTDPVALAELNKNAKIWRPGTQAASFIAHSWAVEDGSFLRVNNISLGYTLPSSLLRKMRMQSLRIYGTVNNVAIWTKYSGYDPEVSTRRASGVTPGVDFSAYPRSRSFLLGLNLSL</sequence>
<evidence type="ECO:0000313" key="11">
    <source>
        <dbReference type="Proteomes" id="UP000185003"/>
    </source>
</evidence>
<dbReference type="OrthoDB" id="9768177at2"/>
<dbReference type="NCBIfam" id="TIGR04056">
    <property type="entry name" value="OMP_RagA_SusC"/>
    <property type="match status" value="1"/>
</dbReference>
<protein>
    <submittedName>
        <fullName evidence="10">TonB-linked outer membrane protein, SusC/RagA family</fullName>
    </submittedName>
</protein>
<evidence type="ECO:0000313" key="10">
    <source>
        <dbReference type="EMBL" id="SIO03774.1"/>
    </source>
</evidence>
<proteinExistence type="inferred from homology"/>
<feature type="chain" id="PRO_5013383044" evidence="8">
    <location>
        <begin position="21"/>
        <end position="1081"/>
    </location>
</feature>
<dbReference type="Pfam" id="PF07715">
    <property type="entry name" value="Plug"/>
    <property type="match status" value="1"/>
</dbReference>
<dbReference type="SUPFAM" id="SSF56935">
    <property type="entry name" value="Porins"/>
    <property type="match status" value="1"/>
</dbReference>
<keyword evidence="3 7" id="KW-1134">Transmembrane beta strand</keyword>
<comment type="subcellular location">
    <subcellularLocation>
        <location evidence="1 7">Cell outer membrane</location>
        <topology evidence="1 7">Multi-pass membrane protein</topology>
    </subcellularLocation>
</comment>
<evidence type="ECO:0000256" key="6">
    <source>
        <dbReference type="ARBA" id="ARBA00023237"/>
    </source>
</evidence>
<dbReference type="InterPro" id="IPR012910">
    <property type="entry name" value="Plug_dom"/>
</dbReference>
<keyword evidence="8" id="KW-0732">Signal</keyword>
<accession>A0A1N6G8G8</accession>
<feature type="domain" description="TonB-dependent receptor plug" evidence="9">
    <location>
        <begin position="115"/>
        <end position="222"/>
    </location>
</feature>
<dbReference type="RefSeq" id="WP_074239678.1">
    <property type="nucleotide sequence ID" value="NZ_FSRA01000001.1"/>
</dbReference>
<name>A0A1N6G8G8_9BACT</name>
<evidence type="ECO:0000256" key="7">
    <source>
        <dbReference type="PROSITE-ProRule" id="PRU01360"/>
    </source>
</evidence>
<dbReference type="STRING" id="536979.SAMN04488055_2635"/>
<gene>
    <name evidence="10" type="ORF">SAMN04488055_2635</name>
</gene>
<feature type="signal peptide" evidence="8">
    <location>
        <begin position="1"/>
        <end position="20"/>
    </location>
</feature>
<dbReference type="InterPro" id="IPR037066">
    <property type="entry name" value="Plug_dom_sf"/>
</dbReference>
<keyword evidence="2 7" id="KW-0813">Transport</keyword>
<dbReference type="Gene3D" id="2.60.40.1120">
    <property type="entry name" value="Carboxypeptidase-like, regulatory domain"/>
    <property type="match status" value="1"/>
</dbReference>
<dbReference type="InterPro" id="IPR039426">
    <property type="entry name" value="TonB-dep_rcpt-like"/>
</dbReference>
<reference evidence="10 11" key="1">
    <citation type="submission" date="2016-11" db="EMBL/GenBank/DDBJ databases">
        <authorList>
            <person name="Jaros S."/>
            <person name="Januszkiewicz K."/>
            <person name="Wedrychowicz H."/>
        </authorList>
    </citation>
    <scope>NUCLEOTIDE SEQUENCE [LARGE SCALE GENOMIC DNA]</scope>
    <source>
        <strain evidence="10 11">DSM 24787</strain>
    </source>
</reference>
<dbReference type="NCBIfam" id="TIGR04057">
    <property type="entry name" value="SusC_RagA_signa"/>
    <property type="match status" value="1"/>
</dbReference>
<dbReference type="SUPFAM" id="SSF49464">
    <property type="entry name" value="Carboxypeptidase regulatory domain-like"/>
    <property type="match status" value="1"/>
</dbReference>
<evidence type="ECO:0000256" key="1">
    <source>
        <dbReference type="ARBA" id="ARBA00004571"/>
    </source>
</evidence>
<keyword evidence="4 7" id="KW-0812">Transmembrane</keyword>
<evidence type="ECO:0000256" key="4">
    <source>
        <dbReference type="ARBA" id="ARBA00022692"/>
    </source>
</evidence>
<keyword evidence="11" id="KW-1185">Reference proteome</keyword>
<evidence type="ECO:0000256" key="2">
    <source>
        <dbReference type="ARBA" id="ARBA00022448"/>
    </source>
</evidence>
<dbReference type="Gene3D" id="2.40.170.20">
    <property type="entry name" value="TonB-dependent receptor, beta-barrel domain"/>
    <property type="match status" value="1"/>
</dbReference>
<dbReference type="GO" id="GO:0009279">
    <property type="term" value="C:cell outer membrane"/>
    <property type="evidence" value="ECO:0007669"/>
    <property type="project" value="UniProtKB-SubCell"/>
</dbReference>
<dbReference type="Gene3D" id="2.170.130.10">
    <property type="entry name" value="TonB-dependent receptor, plug domain"/>
    <property type="match status" value="1"/>
</dbReference>
<evidence type="ECO:0000256" key="5">
    <source>
        <dbReference type="ARBA" id="ARBA00023136"/>
    </source>
</evidence>
<dbReference type="PROSITE" id="PS52016">
    <property type="entry name" value="TONB_DEPENDENT_REC_3"/>
    <property type="match status" value="1"/>
</dbReference>
<evidence type="ECO:0000259" key="9">
    <source>
        <dbReference type="Pfam" id="PF07715"/>
    </source>
</evidence>
<dbReference type="AlphaFoldDB" id="A0A1N6G8G8"/>
<evidence type="ECO:0000256" key="8">
    <source>
        <dbReference type="SAM" id="SignalP"/>
    </source>
</evidence>
<keyword evidence="6 7" id="KW-0998">Cell outer membrane</keyword>
<dbReference type="FunFam" id="2.170.130.10:FF:000008">
    <property type="entry name" value="SusC/RagA family TonB-linked outer membrane protein"/>
    <property type="match status" value="1"/>
</dbReference>
<dbReference type="EMBL" id="FSRA01000001">
    <property type="protein sequence ID" value="SIO03774.1"/>
    <property type="molecule type" value="Genomic_DNA"/>
</dbReference>
<evidence type="ECO:0000256" key="3">
    <source>
        <dbReference type="ARBA" id="ARBA00022452"/>
    </source>
</evidence>
<comment type="similarity">
    <text evidence="7">Belongs to the TonB-dependent receptor family.</text>
</comment>
<dbReference type="InterPro" id="IPR023996">
    <property type="entry name" value="TonB-dep_OMP_SusC/RagA"/>
</dbReference>